<proteinExistence type="predicted"/>
<dbReference type="Proteomes" id="UP000254866">
    <property type="component" value="Unassembled WGS sequence"/>
</dbReference>
<dbReference type="InterPro" id="IPR007219">
    <property type="entry name" value="XnlR_reg_dom"/>
</dbReference>
<evidence type="ECO:0000259" key="4">
    <source>
        <dbReference type="PROSITE" id="PS50048"/>
    </source>
</evidence>
<dbReference type="CDD" id="cd12148">
    <property type="entry name" value="fungal_TF_MHR"/>
    <property type="match status" value="1"/>
</dbReference>
<dbReference type="GO" id="GO:0008270">
    <property type="term" value="F:zinc ion binding"/>
    <property type="evidence" value="ECO:0007669"/>
    <property type="project" value="InterPro"/>
</dbReference>
<sequence>MQQEALQGFGSPRICTDNPRRSPSQPLSPRSSSRAKTRTRNAIACDTCRSRRTKCDSRRPSCSYCRSRGIDCHYQPAVEAPASRFEVELAAINQRLDHLTNLLSSSPSHSYPHASHGSANSDDTREQFSDQENTPFKLLSTRRMMGVLGLEEDIADELVRMERKPLALNNPGSSRLYIVQHQQAVCALAAFSEHIHIWYPILGTGFSEQYFRIISGPLIPSPESCLVLLVAAIGLLAQETVQNSGLNGRADSSYFEAALASLPTVISDCGLTSVQCLVLFSIYYCCRLRPCQAHDYSLIASFKVQNLLKGFDSIEREDSETRAQAIRAYWAVLLLESELCAQFDLAKSGIWSLDEHVGLPDCRNTWQFDIDAGSPLAAISPASVPSTTSASTDKVQSYFLAETSMRRMLHRCNTAIKRNINGKIIYAPGIALELELQLDEWYNYLPEVVRFHTYLNPTTLEVPPVCPLSNFLRVQYYCCKTAIYWPAVYQAIEDGAANGQLLDHCRRFFDSYIQLMPSIIAAFQGCIVNRWTLFASIFMNSMATMKAVSTTCLAAIGSPQLYQCFASVRNVDQRIIEMSPSLALLRNAMEKKLAVG</sequence>
<evidence type="ECO:0000313" key="6">
    <source>
        <dbReference type="Proteomes" id="UP000254866"/>
    </source>
</evidence>
<dbReference type="SMART" id="SM00066">
    <property type="entry name" value="GAL4"/>
    <property type="match status" value="1"/>
</dbReference>
<dbReference type="GeneID" id="43593393"/>
<protein>
    <recommendedName>
        <fullName evidence="4">Zn(2)-C6 fungal-type domain-containing protein</fullName>
    </recommendedName>
</protein>
<dbReference type="SUPFAM" id="SSF57701">
    <property type="entry name" value="Zn2/Cys6 DNA-binding domain"/>
    <property type="match status" value="1"/>
</dbReference>
<keyword evidence="6" id="KW-1185">Reference proteome</keyword>
<comment type="caution">
    <text evidence="5">The sequence shown here is derived from an EMBL/GenBank/DDBJ whole genome shotgun (WGS) entry which is preliminary data.</text>
</comment>
<feature type="compositionally biased region" description="Low complexity" evidence="3">
    <location>
        <begin position="21"/>
        <end position="32"/>
    </location>
</feature>
<dbReference type="EMBL" id="NPIC01000001">
    <property type="protein sequence ID" value="RDL40565.1"/>
    <property type="molecule type" value="Genomic_DNA"/>
</dbReference>
<dbReference type="InterPro" id="IPR036864">
    <property type="entry name" value="Zn2-C6_fun-type_DNA-bd_sf"/>
</dbReference>
<dbReference type="OrthoDB" id="4685598at2759"/>
<evidence type="ECO:0000256" key="3">
    <source>
        <dbReference type="SAM" id="MobiDB-lite"/>
    </source>
</evidence>
<evidence type="ECO:0000256" key="1">
    <source>
        <dbReference type="ARBA" id="ARBA00022723"/>
    </source>
</evidence>
<feature type="region of interest" description="Disordered" evidence="3">
    <location>
        <begin position="1"/>
        <end position="40"/>
    </location>
</feature>
<dbReference type="PANTHER" id="PTHR47785:SF3">
    <property type="entry name" value="ZN(2)-C6 FUNGAL-TYPE DOMAIN-CONTAINING PROTEIN"/>
    <property type="match status" value="1"/>
</dbReference>
<gene>
    <name evidence="5" type="ORF">BP5553_00544</name>
</gene>
<dbReference type="PROSITE" id="PS00463">
    <property type="entry name" value="ZN2_CY6_FUNGAL_1"/>
    <property type="match status" value="1"/>
</dbReference>
<keyword evidence="2" id="KW-0539">Nucleus</keyword>
<evidence type="ECO:0000256" key="2">
    <source>
        <dbReference type="ARBA" id="ARBA00023242"/>
    </source>
</evidence>
<dbReference type="InterPro" id="IPR001138">
    <property type="entry name" value="Zn2Cys6_DnaBD"/>
</dbReference>
<dbReference type="GO" id="GO:0006351">
    <property type="term" value="P:DNA-templated transcription"/>
    <property type="evidence" value="ECO:0007669"/>
    <property type="project" value="InterPro"/>
</dbReference>
<feature type="compositionally biased region" description="Low complexity" evidence="3">
    <location>
        <begin position="104"/>
        <end position="119"/>
    </location>
</feature>
<feature type="domain" description="Zn(2)-C6 fungal-type" evidence="4">
    <location>
        <begin position="44"/>
        <end position="74"/>
    </location>
</feature>
<dbReference type="AlphaFoldDB" id="A0A370TYG2"/>
<name>A0A370TYG2_9HELO</name>
<keyword evidence="1" id="KW-0479">Metal-binding</keyword>
<dbReference type="Gene3D" id="4.10.240.10">
    <property type="entry name" value="Zn(2)-C6 fungal-type DNA-binding domain"/>
    <property type="match status" value="1"/>
</dbReference>
<organism evidence="5 6">
    <name type="scientific">Venustampulla echinocandica</name>
    <dbReference type="NCBI Taxonomy" id="2656787"/>
    <lineage>
        <taxon>Eukaryota</taxon>
        <taxon>Fungi</taxon>
        <taxon>Dikarya</taxon>
        <taxon>Ascomycota</taxon>
        <taxon>Pezizomycotina</taxon>
        <taxon>Leotiomycetes</taxon>
        <taxon>Helotiales</taxon>
        <taxon>Pleuroascaceae</taxon>
        <taxon>Venustampulla</taxon>
    </lineage>
</organism>
<dbReference type="GO" id="GO:0000981">
    <property type="term" value="F:DNA-binding transcription factor activity, RNA polymerase II-specific"/>
    <property type="evidence" value="ECO:0007669"/>
    <property type="project" value="InterPro"/>
</dbReference>
<dbReference type="CDD" id="cd00067">
    <property type="entry name" value="GAL4"/>
    <property type="match status" value="1"/>
</dbReference>
<evidence type="ECO:0000313" key="5">
    <source>
        <dbReference type="EMBL" id="RDL40565.1"/>
    </source>
</evidence>
<dbReference type="Pfam" id="PF04082">
    <property type="entry name" value="Fungal_trans"/>
    <property type="match status" value="1"/>
</dbReference>
<dbReference type="PROSITE" id="PS50048">
    <property type="entry name" value="ZN2_CY6_FUNGAL_2"/>
    <property type="match status" value="1"/>
</dbReference>
<reference evidence="5 6" key="1">
    <citation type="journal article" date="2018" name="IMA Fungus">
        <title>IMA Genome-F 9: Draft genome sequence of Annulohypoxylon stygium, Aspergillus mulundensis, Berkeleyomyces basicola (syn. Thielaviopsis basicola), Ceratocystis smalleyi, two Cercospora beticola strains, Coleophoma cylindrospora, Fusarium fracticaudum, Phialophora cf. hyalina, and Morchella septimelata.</title>
        <authorList>
            <person name="Wingfield B.D."/>
            <person name="Bills G.F."/>
            <person name="Dong Y."/>
            <person name="Huang W."/>
            <person name="Nel W.J."/>
            <person name="Swalarsk-Parry B.S."/>
            <person name="Vaghefi N."/>
            <person name="Wilken P.M."/>
            <person name="An Z."/>
            <person name="de Beer Z.W."/>
            <person name="De Vos L."/>
            <person name="Chen L."/>
            <person name="Duong T.A."/>
            <person name="Gao Y."/>
            <person name="Hammerbacher A."/>
            <person name="Kikkert J.R."/>
            <person name="Li Y."/>
            <person name="Li H."/>
            <person name="Li K."/>
            <person name="Li Q."/>
            <person name="Liu X."/>
            <person name="Ma X."/>
            <person name="Naidoo K."/>
            <person name="Pethybridge S.J."/>
            <person name="Sun J."/>
            <person name="Steenkamp E.T."/>
            <person name="van der Nest M.A."/>
            <person name="van Wyk S."/>
            <person name="Wingfield M.J."/>
            <person name="Xiong C."/>
            <person name="Yue Q."/>
            <person name="Zhang X."/>
        </authorList>
    </citation>
    <scope>NUCLEOTIDE SEQUENCE [LARGE SCALE GENOMIC DNA]</scope>
    <source>
        <strain evidence="5 6">BP 5553</strain>
    </source>
</reference>
<dbReference type="GO" id="GO:0003677">
    <property type="term" value="F:DNA binding"/>
    <property type="evidence" value="ECO:0007669"/>
    <property type="project" value="InterPro"/>
</dbReference>
<dbReference type="InterPro" id="IPR053181">
    <property type="entry name" value="EcdB-like_regulator"/>
</dbReference>
<accession>A0A370TYG2</accession>
<dbReference type="PANTHER" id="PTHR47785">
    <property type="entry name" value="ZN(II)2CYS6 TRANSCRIPTION FACTOR (EUROFUNG)-RELATED-RELATED"/>
    <property type="match status" value="1"/>
</dbReference>
<feature type="region of interest" description="Disordered" evidence="3">
    <location>
        <begin position="103"/>
        <end position="133"/>
    </location>
</feature>
<dbReference type="Pfam" id="PF00172">
    <property type="entry name" value="Zn_clus"/>
    <property type="match status" value="1"/>
</dbReference>
<dbReference type="RefSeq" id="XP_031873221.1">
    <property type="nucleotide sequence ID" value="XM_032009167.1"/>
</dbReference>